<evidence type="ECO:0000313" key="2">
    <source>
        <dbReference type="Proteomes" id="UP000192140"/>
    </source>
</evidence>
<proteinExistence type="predicted"/>
<evidence type="ECO:0000313" key="1">
    <source>
        <dbReference type="EMBL" id="CVI57571.1"/>
    </source>
</evidence>
<comment type="caution">
    <text evidence="1">The sequence shown here is derived from an EMBL/GenBank/DDBJ whole genome shotgun (WGS) entry which is preliminary data.</text>
</comment>
<accession>A0A1S7TSQ1</accession>
<sequence>MIDKLHWIGVWRFQIRLKHDCTAVVVFTEISRTTVIHLVEIFILTSRTLLTLKLVRESKGSYEIYPLR</sequence>
<name>A0A1S7TSQ1_9HYPH</name>
<keyword evidence="2" id="KW-1185">Reference proteome</keyword>
<dbReference type="AlphaFoldDB" id="A0A1S7TSQ1"/>
<reference evidence="1" key="1">
    <citation type="submission" date="2016-01" db="EMBL/GenBank/DDBJ databases">
        <authorList>
            <person name="Regsiter A."/>
            <person name="william w."/>
        </authorList>
    </citation>
    <scope>NUCLEOTIDE SEQUENCE</scope>
    <source>
        <strain evidence="1">NCPPB 1641</strain>
    </source>
</reference>
<gene>
    <name evidence="1" type="ORF">AGR7A_Lc10266</name>
</gene>
<dbReference type="EMBL" id="FCNP01000030">
    <property type="protein sequence ID" value="CVI57571.1"/>
    <property type="molecule type" value="Genomic_DNA"/>
</dbReference>
<protein>
    <submittedName>
        <fullName evidence="1">Uncharacterized protein</fullName>
    </submittedName>
</protein>
<organism evidence="1 2">
    <name type="scientific">Agrobacterium deltaense NCPPB 1641</name>
    <dbReference type="NCBI Taxonomy" id="1183425"/>
    <lineage>
        <taxon>Bacteria</taxon>
        <taxon>Pseudomonadati</taxon>
        <taxon>Pseudomonadota</taxon>
        <taxon>Alphaproteobacteria</taxon>
        <taxon>Hyphomicrobiales</taxon>
        <taxon>Rhizobiaceae</taxon>
        <taxon>Rhizobium/Agrobacterium group</taxon>
        <taxon>Agrobacterium</taxon>
    </lineage>
</organism>
<dbReference type="Proteomes" id="UP000192140">
    <property type="component" value="Unassembled WGS sequence"/>
</dbReference>